<feature type="coiled-coil region" evidence="1">
    <location>
        <begin position="31"/>
        <end position="76"/>
    </location>
</feature>
<evidence type="ECO:0000313" key="2">
    <source>
        <dbReference type="EMBL" id="PIR41335.1"/>
    </source>
</evidence>
<organism evidence="2 3">
    <name type="scientific">Candidatus Yanofskybacteria bacterium CG10_big_fil_rev_8_21_14_0_10_46_23</name>
    <dbReference type="NCBI Taxonomy" id="1975098"/>
    <lineage>
        <taxon>Bacteria</taxon>
        <taxon>Candidatus Yanofskyibacteriota</taxon>
    </lineage>
</organism>
<dbReference type="EMBL" id="PCXO01000007">
    <property type="protein sequence ID" value="PIR41335.1"/>
    <property type="molecule type" value="Genomic_DNA"/>
</dbReference>
<dbReference type="AlphaFoldDB" id="A0A2H0R695"/>
<proteinExistence type="predicted"/>
<comment type="caution">
    <text evidence="2">The sequence shown here is derived from an EMBL/GenBank/DDBJ whole genome shotgun (WGS) entry which is preliminary data.</text>
</comment>
<name>A0A2H0R695_9BACT</name>
<accession>A0A2H0R695</accession>
<evidence type="ECO:0000256" key="1">
    <source>
        <dbReference type="SAM" id="Coils"/>
    </source>
</evidence>
<protein>
    <submittedName>
        <fullName evidence="2">Uncharacterized protein</fullName>
    </submittedName>
</protein>
<gene>
    <name evidence="2" type="ORF">COV31_01770</name>
</gene>
<evidence type="ECO:0000313" key="3">
    <source>
        <dbReference type="Proteomes" id="UP000230232"/>
    </source>
</evidence>
<dbReference type="Proteomes" id="UP000230232">
    <property type="component" value="Unassembled WGS sequence"/>
</dbReference>
<sequence>MDDVIKTLDRYYAAFGDQKRDWDFFISLADYVNLMDEIPELKDITDELEKEENKAINAIREAEALATEELEKLSKKILEDY</sequence>
<keyword evidence="1" id="KW-0175">Coiled coil</keyword>
<reference evidence="2 3" key="1">
    <citation type="submission" date="2017-09" db="EMBL/GenBank/DDBJ databases">
        <title>Depth-based differentiation of microbial function through sediment-hosted aquifers and enrichment of novel symbionts in the deep terrestrial subsurface.</title>
        <authorList>
            <person name="Probst A.J."/>
            <person name="Ladd B."/>
            <person name="Jarett J.K."/>
            <person name="Geller-Mcgrath D.E."/>
            <person name="Sieber C.M."/>
            <person name="Emerson J.B."/>
            <person name="Anantharaman K."/>
            <person name="Thomas B.C."/>
            <person name="Malmstrom R."/>
            <person name="Stieglmeier M."/>
            <person name="Klingl A."/>
            <person name="Woyke T."/>
            <person name="Ryan C.M."/>
            <person name="Banfield J.F."/>
        </authorList>
    </citation>
    <scope>NUCLEOTIDE SEQUENCE [LARGE SCALE GENOMIC DNA]</scope>
    <source>
        <strain evidence="2">CG10_big_fil_rev_8_21_14_0_10_46_23</strain>
    </source>
</reference>